<dbReference type="PANTHER" id="PTHR42944">
    <property type="entry name" value="ADENINE DNA GLYCOSYLASE"/>
    <property type="match status" value="1"/>
</dbReference>
<dbReference type="GO" id="GO:0006284">
    <property type="term" value="P:base-excision repair"/>
    <property type="evidence" value="ECO:0007669"/>
    <property type="project" value="InterPro"/>
</dbReference>
<keyword evidence="9 15" id="KW-0378">Hydrolase</keyword>
<evidence type="ECO:0000256" key="9">
    <source>
        <dbReference type="ARBA" id="ARBA00022801"/>
    </source>
</evidence>
<evidence type="ECO:0000256" key="1">
    <source>
        <dbReference type="ARBA" id="ARBA00000843"/>
    </source>
</evidence>
<dbReference type="Proteomes" id="UP000539111">
    <property type="component" value="Unassembled WGS sequence"/>
</dbReference>
<evidence type="ECO:0000259" key="14">
    <source>
        <dbReference type="SMART" id="SM00478"/>
    </source>
</evidence>
<dbReference type="Gene3D" id="1.10.1670.10">
    <property type="entry name" value="Helix-hairpin-Helix base-excision DNA repair enzymes (C-terminal)"/>
    <property type="match status" value="1"/>
</dbReference>
<proteinExistence type="inferred from homology"/>
<protein>
    <recommendedName>
        <fullName evidence="5">Adenine DNA glycosylase</fullName>
        <ecNumber evidence="4">3.2.2.31</ecNumber>
    </recommendedName>
</protein>
<dbReference type="EMBL" id="JACBZP010000001">
    <property type="protein sequence ID" value="NYI69409.1"/>
    <property type="molecule type" value="Genomic_DNA"/>
</dbReference>
<dbReference type="Gene3D" id="1.10.340.30">
    <property type="entry name" value="Hypothetical protein, domain 2"/>
    <property type="match status" value="1"/>
</dbReference>
<keyword evidence="10" id="KW-0408">Iron</keyword>
<feature type="domain" description="HhH-GPD" evidence="14">
    <location>
        <begin position="42"/>
        <end position="194"/>
    </location>
</feature>
<dbReference type="FunFam" id="1.10.340.30:FF:000003">
    <property type="entry name" value="A/G-specific adenine glycosylase"/>
    <property type="match status" value="1"/>
</dbReference>
<evidence type="ECO:0000256" key="4">
    <source>
        <dbReference type="ARBA" id="ARBA00012045"/>
    </source>
</evidence>
<dbReference type="PROSITE" id="PS01155">
    <property type="entry name" value="ENDONUCLEASE_III_2"/>
    <property type="match status" value="1"/>
</dbReference>
<dbReference type="GO" id="GO:0006298">
    <property type="term" value="P:mismatch repair"/>
    <property type="evidence" value="ECO:0007669"/>
    <property type="project" value="TreeGrafter"/>
</dbReference>
<dbReference type="Pfam" id="PF00730">
    <property type="entry name" value="HhH-GPD"/>
    <property type="match status" value="1"/>
</dbReference>
<dbReference type="InterPro" id="IPR023170">
    <property type="entry name" value="HhH_base_excis_C"/>
</dbReference>
<dbReference type="GO" id="GO:0035485">
    <property type="term" value="F:adenine/guanine mispair binding"/>
    <property type="evidence" value="ECO:0007669"/>
    <property type="project" value="TreeGrafter"/>
</dbReference>
<dbReference type="SMART" id="SM00525">
    <property type="entry name" value="FES"/>
    <property type="match status" value="1"/>
</dbReference>
<keyword evidence="8" id="KW-0227">DNA damage</keyword>
<comment type="similarity">
    <text evidence="3">Belongs to the Nth/MutY family.</text>
</comment>
<comment type="cofactor">
    <cofactor evidence="2">
        <name>[4Fe-4S] cluster</name>
        <dbReference type="ChEBI" id="CHEBI:49883"/>
    </cofactor>
</comment>
<evidence type="ECO:0000256" key="2">
    <source>
        <dbReference type="ARBA" id="ARBA00001966"/>
    </source>
</evidence>
<dbReference type="InterPro" id="IPR003265">
    <property type="entry name" value="HhH-GPD_domain"/>
</dbReference>
<dbReference type="Pfam" id="PF10576">
    <property type="entry name" value="EndIII_4Fe-2S"/>
    <property type="match status" value="1"/>
</dbReference>
<gene>
    <name evidence="15" type="ORF">BJY26_003715</name>
</gene>
<evidence type="ECO:0000256" key="13">
    <source>
        <dbReference type="ARBA" id="ARBA00023295"/>
    </source>
</evidence>
<sequence>MNDVDASALRRKTVRWYGRNARDLPWRHSDCSPWGVLVSEFMLQQTPVARVLPVWRSWVETYPAPADLAAAPTGDAVRAWGRLGYPRRALRLHAAATAIVRDHGGEVPPDNDALLALPGVGRYTAAAVASFAFQQAHPVLDTNIRRVLGRVLTATPEPSASPSAAEYALAARLLPATGNAAARWNSAVMELGALVCTARTPRCDDCPLRTDCAWLRAGRPAAETPGRPRQAWHGTDRQLRGAIMAVLRAGGPVVLENFRADPASGAEVPEAGLGAAQIDALARLRDLNPDDARVDRLIGDLCADGLAVTRDGSLSLPQ</sequence>
<dbReference type="InterPro" id="IPR011257">
    <property type="entry name" value="DNA_glycosylase"/>
</dbReference>
<dbReference type="SUPFAM" id="SSF48150">
    <property type="entry name" value="DNA-glycosylase"/>
    <property type="match status" value="1"/>
</dbReference>
<keyword evidence="12" id="KW-0234">DNA repair</keyword>
<keyword evidence="6" id="KW-0004">4Fe-4S</keyword>
<comment type="caution">
    <text evidence="15">The sequence shown here is derived from an EMBL/GenBank/DDBJ whole genome shotgun (WGS) entry which is preliminary data.</text>
</comment>
<dbReference type="InterPro" id="IPR000445">
    <property type="entry name" value="HhH_motif"/>
</dbReference>
<organism evidence="15 16">
    <name type="scientific">Spelaeicoccus albus</name>
    <dbReference type="NCBI Taxonomy" id="1280376"/>
    <lineage>
        <taxon>Bacteria</taxon>
        <taxon>Bacillati</taxon>
        <taxon>Actinomycetota</taxon>
        <taxon>Actinomycetes</taxon>
        <taxon>Micrococcales</taxon>
        <taxon>Brevibacteriaceae</taxon>
        <taxon>Spelaeicoccus</taxon>
    </lineage>
</organism>
<dbReference type="GO" id="GO:0000701">
    <property type="term" value="F:purine-specific mismatch base pair DNA N-glycosylase activity"/>
    <property type="evidence" value="ECO:0007669"/>
    <property type="project" value="UniProtKB-EC"/>
</dbReference>
<evidence type="ECO:0000256" key="3">
    <source>
        <dbReference type="ARBA" id="ARBA00008343"/>
    </source>
</evidence>
<dbReference type="GO" id="GO:0034039">
    <property type="term" value="F:8-oxo-7,8-dihydroguanine DNA N-glycosylase activity"/>
    <property type="evidence" value="ECO:0007669"/>
    <property type="project" value="TreeGrafter"/>
</dbReference>
<evidence type="ECO:0000256" key="8">
    <source>
        <dbReference type="ARBA" id="ARBA00022763"/>
    </source>
</evidence>
<dbReference type="SMART" id="SM00478">
    <property type="entry name" value="ENDO3c"/>
    <property type="match status" value="1"/>
</dbReference>
<evidence type="ECO:0000313" key="15">
    <source>
        <dbReference type="EMBL" id="NYI69409.1"/>
    </source>
</evidence>
<dbReference type="InterPro" id="IPR003651">
    <property type="entry name" value="Endonuclease3_FeS-loop_motif"/>
</dbReference>
<dbReference type="GO" id="GO:0051539">
    <property type="term" value="F:4 iron, 4 sulfur cluster binding"/>
    <property type="evidence" value="ECO:0007669"/>
    <property type="project" value="UniProtKB-KW"/>
</dbReference>
<keyword evidence="16" id="KW-1185">Reference proteome</keyword>
<dbReference type="PANTHER" id="PTHR42944:SF1">
    <property type="entry name" value="ADENINE DNA GLYCOSYLASE"/>
    <property type="match status" value="1"/>
</dbReference>
<evidence type="ECO:0000256" key="11">
    <source>
        <dbReference type="ARBA" id="ARBA00023014"/>
    </source>
</evidence>
<dbReference type="CDD" id="cd00056">
    <property type="entry name" value="ENDO3c"/>
    <property type="match status" value="1"/>
</dbReference>
<dbReference type="RefSeq" id="WP_179429641.1">
    <property type="nucleotide sequence ID" value="NZ_JACBZP010000001.1"/>
</dbReference>
<dbReference type="Pfam" id="PF00633">
    <property type="entry name" value="HHH"/>
    <property type="match status" value="1"/>
</dbReference>
<dbReference type="GO" id="GO:0032357">
    <property type="term" value="F:oxidized purine DNA binding"/>
    <property type="evidence" value="ECO:0007669"/>
    <property type="project" value="TreeGrafter"/>
</dbReference>
<evidence type="ECO:0000256" key="5">
    <source>
        <dbReference type="ARBA" id="ARBA00022023"/>
    </source>
</evidence>
<dbReference type="InterPro" id="IPR044298">
    <property type="entry name" value="MIG/MutY"/>
</dbReference>
<dbReference type="EC" id="3.2.2.31" evidence="4"/>
<name>A0A7Z0IJD1_9MICO</name>
<evidence type="ECO:0000256" key="10">
    <source>
        <dbReference type="ARBA" id="ARBA00023004"/>
    </source>
</evidence>
<accession>A0A7Z0IJD1</accession>
<dbReference type="GO" id="GO:0046872">
    <property type="term" value="F:metal ion binding"/>
    <property type="evidence" value="ECO:0007669"/>
    <property type="project" value="UniProtKB-KW"/>
</dbReference>
<evidence type="ECO:0000256" key="6">
    <source>
        <dbReference type="ARBA" id="ARBA00022485"/>
    </source>
</evidence>
<evidence type="ECO:0000256" key="7">
    <source>
        <dbReference type="ARBA" id="ARBA00022723"/>
    </source>
</evidence>
<keyword evidence="7" id="KW-0479">Metal-binding</keyword>
<reference evidence="15 16" key="1">
    <citation type="submission" date="2020-07" db="EMBL/GenBank/DDBJ databases">
        <title>Sequencing the genomes of 1000 actinobacteria strains.</title>
        <authorList>
            <person name="Klenk H.-P."/>
        </authorList>
    </citation>
    <scope>NUCLEOTIDE SEQUENCE [LARGE SCALE GENOMIC DNA]</scope>
    <source>
        <strain evidence="15 16">DSM 26341</strain>
    </source>
</reference>
<dbReference type="InterPro" id="IPR004036">
    <property type="entry name" value="Endonuclease-III-like_CS2"/>
</dbReference>
<keyword evidence="13 15" id="KW-0326">Glycosidase</keyword>
<evidence type="ECO:0000313" key="16">
    <source>
        <dbReference type="Proteomes" id="UP000539111"/>
    </source>
</evidence>
<comment type="catalytic activity">
    <reaction evidence="1">
        <text>Hydrolyzes free adenine bases from 7,8-dihydro-8-oxoguanine:adenine mismatched double-stranded DNA, leaving an apurinic site.</text>
        <dbReference type="EC" id="3.2.2.31"/>
    </reaction>
</comment>
<evidence type="ECO:0000256" key="12">
    <source>
        <dbReference type="ARBA" id="ARBA00023204"/>
    </source>
</evidence>
<dbReference type="AlphaFoldDB" id="A0A7Z0IJD1"/>
<keyword evidence="11" id="KW-0411">Iron-sulfur</keyword>